<evidence type="ECO:0000313" key="3">
    <source>
        <dbReference type="Proteomes" id="UP000004310"/>
    </source>
</evidence>
<organism evidence="2 3">
    <name type="scientific">Fulvimarina pelagi HTCC2506</name>
    <dbReference type="NCBI Taxonomy" id="314231"/>
    <lineage>
        <taxon>Bacteria</taxon>
        <taxon>Pseudomonadati</taxon>
        <taxon>Pseudomonadota</taxon>
        <taxon>Alphaproteobacteria</taxon>
        <taxon>Hyphomicrobiales</taxon>
        <taxon>Aurantimonadaceae</taxon>
        <taxon>Fulvimarina</taxon>
    </lineage>
</organism>
<protein>
    <recommendedName>
        <fullName evidence="1">ChrR-like cupin domain-containing protein</fullName>
    </recommendedName>
</protein>
<dbReference type="SUPFAM" id="SSF51182">
    <property type="entry name" value="RmlC-like cupins"/>
    <property type="match status" value="1"/>
</dbReference>
<gene>
    <name evidence="2" type="ORF">FP2506_16924</name>
</gene>
<dbReference type="InterPro" id="IPR011051">
    <property type="entry name" value="RmlC_Cupin_sf"/>
</dbReference>
<accession>Q0G2P5</accession>
<name>Q0G2P5_9HYPH</name>
<evidence type="ECO:0000313" key="2">
    <source>
        <dbReference type="EMBL" id="EAU42136.1"/>
    </source>
</evidence>
<dbReference type="STRING" id="217511.GCA_001463845_03189"/>
<keyword evidence="3" id="KW-1185">Reference proteome</keyword>
<sequence>MAAAITLAAPAYADHPGTAHHKVVAVEDITFKPGPATLPPGVQFAVLHGSPSEEGPFVMRLKFPAGYAIPPHTHPEEEHVTVLSGGFGIGTGEQFDAAKAPILKPGSFVQISTGMAHFVRIEDETLVQINAIGPFGITYVDPADDPRGTN</sequence>
<dbReference type="RefSeq" id="WP_007068504.1">
    <property type="nucleotide sequence ID" value="NZ_DS022272.1"/>
</dbReference>
<dbReference type="Proteomes" id="UP000004310">
    <property type="component" value="Unassembled WGS sequence"/>
</dbReference>
<reference evidence="2 3" key="1">
    <citation type="journal article" date="2010" name="J. Bacteriol.">
        <title>Genome sequence of Fulvimarina pelagi HTCC2506T, a Mn(II)-oxidizing alphaproteobacterium possessing an aerobic anoxygenic photosynthetic gene cluster and Xanthorhodopsin.</title>
        <authorList>
            <person name="Kang I."/>
            <person name="Oh H.M."/>
            <person name="Lim S.I."/>
            <person name="Ferriera S."/>
            <person name="Giovannoni S.J."/>
            <person name="Cho J.C."/>
        </authorList>
    </citation>
    <scope>NUCLEOTIDE SEQUENCE [LARGE SCALE GENOMIC DNA]</scope>
    <source>
        <strain evidence="2 3">HTCC2506</strain>
    </source>
</reference>
<dbReference type="CDD" id="cd06989">
    <property type="entry name" value="cupin_DRT102"/>
    <property type="match status" value="1"/>
</dbReference>
<dbReference type="Pfam" id="PF12973">
    <property type="entry name" value="Cupin_7"/>
    <property type="match status" value="1"/>
</dbReference>
<feature type="domain" description="ChrR-like cupin" evidence="1">
    <location>
        <begin position="21"/>
        <end position="93"/>
    </location>
</feature>
<dbReference type="HOGENOM" id="CLU_114915_1_1_5"/>
<proteinExistence type="predicted"/>
<dbReference type="InterPro" id="IPR014710">
    <property type="entry name" value="RmlC-like_jellyroll"/>
</dbReference>
<dbReference type="Gene3D" id="2.60.120.10">
    <property type="entry name" value="Jelly Rolls"/>
    <property type="match status" value="1"/>
</dbReference>
<dbReference type="EMBL" id="AATP01000002">
    <property type="protein sequence ID" value="EAU42136.1"/>
    <property type="molecule type" value="Genomic_DNA"/>
</dbReference>
<comment type="caution">
    <text evidence="2">The sequence shown here is derived from an EMBL/GenBank/DDBJ whole genome shotgun (WGS) entry which is preliminary data.</text>
</comment>
<dbReference type="InterPro" id="IPR025979">
    <property type="entry name" value="ChrR-like_cupin_dom"/>
</dbReference>
<evidence type="ECO:0000259" key="1">
    <source>
        <dbReference type="Pfam" id="PF12973"/>
    </source>
</evidence>
<dbReference type="eggNOG" id="COG1917">
    <property type="taxonomic scope" value="Bacteria"/>
</dbReference>
<dbReference type="AlphaFoldDB" id="Q0G2P5"/>